<dbReference type="Gene3D" id="1.20.1530.20">
    <property type="match status" value="1"/>
</dbReference>
<evidence type="ECO:0008006" key="12">
    <source>
        <dbReference type="Google" id="ProtNLM"/>
    </source>
</evidence>
<evidence type="ECO:0000256" key="5">
    <source>
        <dbReference type="ARBA" id="ARBA00022989"/>
    </source>
</evidence>
<sequence>MTIFSTARMKSVAIFALLALAFVRSETLMKVTFDPSGVKQLRELSSTIVTVWANESFNDVSVYAKATAPDVVELSTDEILFLPSNENNSRFKANFSIYGTFLGTCNVFLVAVPKEANASAEAPIEKSLLLPVSVIRTKRLADKIFIITVPILVSLIYINFGCALNWTVVKNTLKRPIGPAIGFVSQFLFMPLISFGIGRLLFPDQPALQLGLFFTGCSPGGGASNIWTVALNGNLDLSITMTAISTFASFAMIPFWVFTLGHIIFEDANLGVPYNKIATIAAGLLVPLIIGTLIQFHLPRVSKFLVKILKPFAVLLIIFIIVFATITNLHLFRFMNWKVFVGGICVPWLGYVFGALVARILRQSGCDIIAISVETGVQNTGISIYLLKFALEAPESDIAQVCPVAVALMTPIPLAILSCIFRLRDCKRGNHLKGAEKLSSQDAETPPDTNSRNTDQSVY</sequence>
<evidence type="ECO:0000256" key="8">
    <source>
        <dbReference type="SAM" id="Phobius"/>
    </source>
</evidence>
<dbReference type="AlphaFoldDB" id="A0A8S1C0E4"/>
<evidence type="ECO:0000256" key="2">
    <source>
        <dbReference type="ARBA" id="ARBA00006528"/>
    </source>
</evidence>
<evidence type="ECO:0000256" key="4">
    <source>
        <dbReference type="ARBA" id="ARBA00022847"/>
    </source>
</evidence>
<dbReference type="GO" id="GO:0016020">
    <property type="term" value="C:membrane"/>
    <property type="evidence" value="ECO:0007669"/>
    <property type="project" value="UniProtKB-SubCell"/>
</dbReference>
<feature type="transmembrane region" description="Helical" evidence="8">
    <location>
        <begin position="144"/>
        <end position="168"/>
    </location>
</feature>
<proteinExistence type="inferred from homology"/>
<feature type="transmembrane region" description="Helical" evidence="8">
    <location>
        <begin position="277"/>
        <end position="296"/>
    </location>
</feature>
<feature type="transmembrane region" description="Helical" evidence="8">
    <location>
        <begin position="339"/>
        <end position="361"/>
    </location>
</feature>
<keyword evidence="9" id="KW-0732">Signal</keyword>
<feature type="transmembrane region" description="Helical" evidence="8">
    <location>
        <begin position="398"/>
        <end position="423"/>
    </location>
</feature>
<evidence type="ECO:0000256" key="6">
    <source>
        <dbReference type="ARBA" id="ARBA00023136"/>
    </source>
</evidence>
<dbReference type="Pfam" id="PF01758">
    <property type="entry name" value="SBF"/>
    <property type="match status" value="1"/>
</dbReference>
<feature type="chain" id="PRO_5035835934" description="Ileal sodium/bile acid cotransporter" evidence="9">
    <location>
        <begin position="26"/>
        <end position="459"/>
    </location>
</feature>
<comment type="similarity">
    <text evidence="2">Belongs to the bile acid:sodium symporter (BASS) (TC 2.A.28) family.</text>
</comment>
<dbReference type="EMBL" id="CADEPI010000006">
    <property type="protein sequence ID" value="CAB3361549.1"/>
    <property type="molecule type" value="Genomic_DNA"/>
</dbReference>
<dbReference type="GO" id="GO:0015293">
    <property type="term" value="F:symporter activity"/>
    <property type="evidence" value="ECO:0007669"/>
    <property type="project" value="UniProtKB-KW"/>
</dbReference>
<feature type="transmembrane region" description="Helical" evidence="8">
    <location>
        <begin position="208"/>
        <end position="231"/>
    </location>
</feature>
<feature type="signal peptide" evidence="9">
    <location>
        <begin position="1"/>
        <end position="25"/>
    </location>
</feature>
<keyword evidence="11" id="KW-1185">Reference proteome</keyword>
<keyword evidence="5 8" id="KW-1133">Transmembrane helix</keyword>
<evidence type="ECO:0000256" key="9">
    <source>
        <dbReference type="SAM" id="SignalP"/>
    </source>
</evidence>
<feature type="transmembrane region" description="Helical" evidence="8">
    <location>
        <begin position="180"/>
        <end position="202"/>
    </location>
</feature>
<evidence type="ECO:0000256" key="7">
    <source>
        <dbReference type="SAM" id="MobiDB-lite"/>
    </source>
</evidence>
<dbReference type="InterPro" id="IPR002657">
    <property type="entry name" value="BilAc:Na_symport/Acr3"/>
</dbReference>
<dbReference type="Proteomes" id="UP000494165">
    <property type="component" value="Unassembled WGS sequence"/>
</dbReference>
<evidence type="ECO:0000256" key="3">
    <source>
        <dbReference type="ARBA" id="ARBA00022692"/>
    </source>
</evidence>
<feature type="transmembrane region" description="Helical" evidence="8">
    <location>
        <begin position="308"/>
        <end position="327"/>
    </location>
</feature>
<dbReference type="PANTHER" id="PTHR10361">
    <property type="entry name" value="SODIUM-BILE ACID COTRANSPORTER"/>
    <property type="match status" value="1"/>
</dbReference>
<reference evidence="10 11" key="1">
    <citation type="submission" date="2020-04" db="EMBL/GenBank/DDBJ databases">
        <authorList>
            <person name="Alioto T."/>
            <person name="Alioto T."/>
            <person name="Gomez Garrido J."/>
        </authorList>
    </citation>
    <scope>NUCLEOTIDE SEQUENCE [LARGE SCALE GENOMIC DNA]</scope>
</reference>
<comment type="caution">
    <text evidence="10">The sequence shown here is derived from an EMBL/GenBank/DDBJ whole genome shotgun (WGS) entry which is preliminary data.</text>
</comment>
<feature type="compositionally biased region" description="Polar residues" evidence="7">
    <location>
        <begin position="438"/>
        <end position="459"/>
    </location>
</feature>
<feature type="transmembrane region" description="Helical" evidence="8">
    <location>
        <begin position="243"/>
        <end position="265"/>
    </location>
</feature>
<evidence type="ECO:0000256" key="1">
    <source>
        <dbReference type="ARBA" id="ARBA00004141"/>
    </source>
</evidence>
<dbReference type="InterPro" id="IPR038770">
    <property type="entry name" value="Na+/solute_symporter_sf"/>
</dbReference>
<dbReference type="InterPro" id="IPR004710">
    <property type="entry name" value="Bilac:Na_transpt"/>
</dbReference>
<keyword evidence="3 8" id="KW-0812">Transmembrane</keyword>
<evidence type="ECO:0000313" key="10">
    <source>
        <dbReference type="EMBL" id="CAB3361549.1"/>
    </source>
</evidence>
<protein>
    <recommendedName>
        <fullName evidence="12">Ileal sodium/bile acid cotransporter</fullName>
    </recommendedName>
</protein>
<organism evidence="10 11">
    <name type="scientific">Cloeon dipterum</name>
    <dbReference type="NCBI Taxonomy" id="197152"/>
    <lineage>
        <taxon>Eukaryota</taxon>
        <taxon>Metazoa</taxon>
        <taxon>Ecdysozoa</taxon>
        <taxon>Arthropoda</taxon>
        <taxon>Hexapoda</taxon>
        <taxon>Insecta</taxon>
        <taxon>Pterygota</taxon>
        <taxon>Palaeoptera</taxon>
        <taxon>Ephemeroptera</taxon>
        <taxon>Pisciforma</taxon>
        <taxon>Baetidae</taxon>
        <taxon>Cloeon</taxon>
    </lineage>
</organism>
<evidence type="ECO:0000313" key="11">
    <source>
        <dbReference type="Proteomes" id="UP000494165"/>
    </source>
</evidence>
<name>A0A8S1C0E4_9INSE</name>
<gene>
    <name evidence="10" type="ORF">CLODIP_2_CD15755</name>
</gene>
<dbReference type="OrthoDB" id="203097at2759"/>
<keyword evidence="6 8" id="KW-0472">Membrane</keyword>
<feature type="region of interest" description="Disordered" evidence="7">
    <location>
        <begin position="437"/>
        <end position="459"/>
    </location>
</feature>
<dbReference type="PANTHER" id="PTHR10361:SF28">
    <property type="entry name" value="P3 PROTEIN-RELATED"/>
    <property type="match status" value="1"/>
</dbReference>
<accession>A0A8S1C0E4</accession>
<comment type="subcellular location">
    <subcellularLocation>
        <location evidence="1">Membrane</location>
        <topology evidence="1">Multi-pass membrane protein</topology>
    </subcellularLocation>
</comment>
<keyword evidence="4" id="KW-0769">Symport</keyword>
<keyword evidence="4" id="KW-0813">Transport</keyword>